<dbReference type="EMBL" id="SPMZ01000116">
    <property type="protein sequence ID" value="NMQ21495.1"/>
    <property type="molecule type" value="Genomic_DNA"/>
</dbReference>
<protein>
    <submittedName>
        <fullName evidence="1">Uncharacterized protein</fullName>
    </submittedName>
</protein>
<gene>
    <name evidence="1" type="ORF">E4P82_21150</name>
</gene>
<name>A0ABX1TU42_9GAMM</name>
<evidence type="ECO:0000313" key="1">
    <source>
        <dbReference type="EMBL" id="NMQ21495.1"/>
    </source>
</evidence>
<proteinExistence type="predicted"/>
<dbReference type="Proteomes" id="UP000760480">
    <property type="component" value="Unassembled WGS sequence"/>
</dbReference>
<sequence length="66" mass="7539">MGNQTAGLWIKFGHRKLHTCKDAFDSWLEAKEAPKHYDAAFLGFAKKWATPNATWILPRHVSLKSN</sequence>
<comment type="caution">
    <text evidence="1">The sequence shown here is derived from an EMBL/GenBank/DDBJ whole genome shotgun (WGS) entry which is preliminary data.</text>
</comment>
<accession>A0ABX1TU42</accession>
<reference evidence="1 2" key="1">
    <citation type="submission" date="2019-03" db="EMBL/GenBank/DDBJ databases">
        <title>Metabolic reconstructions from genomes of highly enriched 'Candidatus Accumulibacter' and 'Candidatus Competibacter' bioreactor populations.</title>
        <authorList>
            <person name="Annavajhala M.K."/>
            <person name="Welles L."/>
            <person name="Abbas B."/>
            <person name="Sorokin D."/>
            <person name="Park H."/>
            <person name="Van Loosdrecht M."/>
            <person name="Chandran K."/>
        </authorList>
    </citation>
    <scope>NUCLEOTIDE SEQUENCE [LARGE SCALE GENOMIC DNA]</scope>
    <source>
        <strain evidence="1 2">SBR_G</strain>
    </source>
</reference>
<organism evidence="1 2">
    <name type="scientific">Candidatus Competibacter phosphatis</name>
    <dbReference type="NCBI Taxonomy" id="221280"/>
    <lineage>
        <taxon>Bacteria</taxon>
        <taxon>Pseudomonadati</taxon>
        <taxon>Pseudomonadota</taxon>
        <taxon>Gammaproteobacteria</taxon>
        <taxon>Candidatus Competibacteraceae</taxon>
        <taxon>Candidatus Competibacter</taxon>
    </lineage>
</organism>
<keyword evidence="2" id="KW-1185">Reference proteome</keyword>
<evidence type="ECO:0000313" key="2">
    <source>
        <dbReference type="Proteomes" id="UP000760480"/>
    </source>
</evidence>
<dbReference type="RefSeq" id="WP_169250753.1">
    <property type="nucleotide sequence ID" value="NZ_SPMZ01000116.1"/>
</dbReference>